<accession>A0ABD5VJY8</accession>
<dbReference type="AlphaFoldDB" id="A0ABD5VJY8"/>
<feature type="domain" description="SnoaL-like" evidence="1">
    <location>
        <begin position="11"/>
        <end position="109"/>
    </location>
</feature>
<dbReference type="Proteomes" id="UP001596395">
    <property type="component" value="Unassembled WGS sequence"/>
</dbReference>
<comment type="caution">
    <text evidence="2">The sequence shown here is derived from an EMBL/GenBank/DDBJ whole genome shotgun (WGS) entry which is preliminary data.</text>
</comment>
<dbReference type="Gene3D" id="3.10.450.50">
    <property type="match status" value="1"/>
</dbReference>
<dbReference type="InterPro" id="IPR037401">
    <property type="entry name" value="SnoaL-like"/>
</dbReference>
<dbReference type="InterPro" id="IPR032710">
    <property type="entry name" value="NTF2-like_dom_sf"/>
</dbReference>
<name>A0ABD5VJY8_9EURY</name>
<organism evidence="2 3">
    <name type="scientific">Halorubellus litoreus</name>
    <dbReference type="NCBI Taxonomy" id="755308"/>
    <lineage>
        <taxon>Archaea</taxon>
        <taxon>Methanobacteriati</taxon>
        <taxon>Methanobacteriota</taxon>
        <taxon>Stenosarchaea group</taxon>
        <taxon>Halobacteria</taxon>
        <taxon>Halobacteriales</taxon>
        <taxon>Halorubellaceae</taxon>
        <taxon>Halorubellus</taxon>
    </lineage>
</organism>
<proteinExistence type="predicted"/>
<evidence type="ECO:0000313" key="3">
    <source>
        <dbReference type="Proteomes" id="UP001596395"/>
    </source>
</evidence>
<reference evidence="2 3" key="1">
    <citation type="journal article" date="2019" name="Int. J. Syst. Evol. Microbiol.">
        <title>The Global Catalogue of Microorganisms (GCM) 10K type strain sequencing project: providing services to taxonomists for standard genome sequencing and annotation.</title>
        <authorList>
            <consortium name="The Broad Institute Genomics Platform"/>
            <consortium name="The Broad Institute Genome Sequencing Center for Infectious Disease"/>
            <person name="Wu L."/>
            <person name="Ma J."/>
        </authorList>
    </citation>
    <scope>NUCLEOTIDE SEQUENCE [LARGE SCALE GENOMIC DNA]</scope>
    <source>
        <strain evidence="2 3">GX26</strain>
    </source>
</reference>
<evidence type="ECO:0000259" key="1">
    <source>
        <dbReference type="Pfam" id="PF12680"/>
    </source>
</evidence>
<gene>
    <name evidence="2" type="ORF">ACFQGB_17920</name>
</gene>
<dbReference type="Pfam" id="PF12680">
    <property type="entry name" value="SnoaL_2"/>
    <property type="match status" value="1"/>
</dbReference>
<dbReference type="RefSeq" id="WP_336351691.1">
    <property type="nucleotide sequence ID" value="NZ_JAZAQL010000004.1"/>
</dbReference>
<keyword evidence="3" id="KW-1185">Reference proteome</keyword>
<protein>
    <submittedName>
        <fullName evidence="2">Nuclear transport factor 2 family protein</fullName>
    </submittedName>
</protein>
<dbReference type="EMBL" id="JBHSXN010000004">
    <property type="protein sequence ID" value="MFC6954748.1"/>
    <property type="molecule type" value="Genomic_DNA"/>
</dbReference>
<sequence length="119" mass="12999">MEHAERERVIDTYFDAMDTTDTSEVRDLLAAEFTYVAGDGTTFVGEDAIDRYIEEVRSLADTHHEIEHLAHGDSASFAEGTVSGTGPGGDKIAVGFCDVFEFDEEDGTLAALTVYINEK</sequence>
<dbReference type="SUPFAM" id="SSF54427">
    <property type="entry name" value="NTF2-like"/>
    <property type="match status" value="1"/>
</dbReference>
<evidence type="ECO:0000313" key="2">
    <source>
        <dbReference type="EMBL" id="MFC6954748.1"/>
    </source>
</evidence>